<reference evidence="1" key="2">
    <citation type="journal article" date="2022" name="New Phytol.">
        <title>Evolutionary transition to the ectomycorrhizal habit in the genomes of a hyperdiverse lineage of mushroom-forming fungi.</title>
        <authorList>
            <person name="Looney B."/>
            <person name="Miyauchi S."/>
            <person name="Morin E."/>
            <person name="Drula E."/>
            <person name="Courty P.E."/>
            <person name="Kohler A."/>
            <person name="Kuo A."/>
            <person name="LaButti K."/>
            <person name="Pangilinan J."/>
            <person name="Lipzen A."/>
            <person name="Riley R."/>
            <person name="Andreopoulos W."/>
            <person name="He G."/>
            <person name="Johnson J."/>
            <person name="Nolan M."/>
            <person name="Tritt A."/>
            <person name="Barry K.W."/>
            <person name="Grigoriev I.V."/>
            <person name="Nagy L.G."/>
            <person name="Hibbett D."/>
            <person name="Henrissat B."/>
            <person name="Matheny P.B."/>
            <person name="Labbe J."/>
            <person name="Martin F.M."/>
        </authorList>
    </citation>
    <scope>NUCLEOTIDE SEQUENCE</scope>
    <source>
        <strain evidence="1">EC-137</strain>
    </source>
</reference>
<evidence type="ECO:0000313" key="1">
    <source>
        <dbReference type="EMBL" id="KAI0034128.1"/>
    </source>
</evidence>
<name>A0ACB8QR32_9AGAM</name>
<gene>
    <name evidence="1" type="ORF">K488DRAFT_46335</name>
</gene>
<keyword evidence="1" id="KW-0378">Hydrolase</keyword>
<comment type="caution">
    <text evidence="1">The sequence shown here is derived from an EMBL/GenBank/DDBJ whole genome shotgun (WGS) entry which is preliminary data.</text>
</comment>
<reference evidence="1" key="1">
    <citation type="submission" date="2021-02" db="EMBL/GenBank/DDBJ databases">
        <authorList>
            <consortium name="DOE Joint Genome Institute"/>
            <person name="Ahrendt S."/>
            <person name="Looney B.P."/>
            <person name="Miyauchi S."/>
            <person name="Morin E."/>
            <person name="Drula E."/>
            <person name="Courty P.E."/>
            <person name="Chicoki N."/>
            <person name="Fauchery L."/>
            <person name="Kohler A."/>
            <person name="Kuo A."/>
            <person name="Labutti K."/>
            <person name="Pangilinan J."/>
            <person name="Lipzen A."/>
            <person name="Riley R."/>
            <person name="Andreopoulos W."/>
            <person name="He G."/>
            <person name="Johnson J."/>
            <person name="Barry K.W."/>
            <person name="Grigoriev I.V."/>
            <person name="Nagy L."/>
            <person name="Hibbett D."/>
            <person name="Henrissat B."/>
            <person name="Matheny P.B."/>
            <person name="Labbe J."/>
            <person name="Martin F."/>
        </authorList>
    </citation>
    <scope>NUCLEOTIDE SEQUENCE</scope>
    <source>
        <strain evidence="1">EC-137</strain>
    </source>
</reference>
<sequence length="829" mass="89366">MTANEFDVDAALAKLALPQKIKLLAGLGWWHTHSVPEAGVPSMRMSDGPNGVRGTQFFNGVPSSCFPASTGLGSSFDIDLAREVGGALADECRAKSCHILLGPTVNTQRSPLGGRSFESFSEDPHLNGTIAAAYINGLQAKGVAATIKHYVANDQEFERFRALREIYLKPFQIAIRDSNPWALMTSYNRVNGLHVSENPWLLQDILRKEWGYEGMLMSDWIGVYSTSESIKAGLDLEMPGPTVMRGNAIQRALAGEKLLPGDIDARVRKILELVKRAHASGIPFDGPEQGVDTPELRSLLRRAAADAVVLLKNDKGILPLKDSTKTITVIGPNAKQAFTSGGGSARLLETYQVSPLEGITSAANAIGAEVKYAVGAHTHNFLPLLDPYISYDGKKGALVEFWNDPPSAEWLEKSTEGKDAVWSTPTLSSSCFLMDGIDDTKYTTIFTPDEDGDYEFDVSIAGKGTLFVDGKPVIDLMNAPLGGAFFGLGTEDMRGVVRGLKAGQSVAIEMRMSNASFMSAGGAPFSTRGGIRLGAVRLVDADEAIAQAVSLAKESDVAIVVIGLTHELESEGFDRPDMSLPGLTNKLASEVLKANSNTIIVNQSGSPVEMPWVDNAHTLLQAFYGGNELGNGLADVLFGKVNPSGKLALTFPKRLEDNPTYPSYGPHGESPGKILYGEGIFVGYRNYDKKRIEPLFPFGYGLSYTTFSYSDLSITPISSEGKFGVSFSISNTGKVDGREVAQIYVSDPESALPRPIRELKGFAKVALKAGESKRVTVNLDREALGYFNERLGSWIAEKGVFEVAVAASSRDVKLTKKVELEKTITWVGL</sequence>
<protein>
    <submittedName>
        <fullName evidence="1">Glycoside hydrolase family 3 protein</fullName>
    </submittedName>
</protein>
<keyword evidence="2" id="KW-1185">Reference proteome</keyword>
<evidence type="ECO:0000313" key="2">
    <source>
        <dbReference type="Proteomes" id="UP000814128"/>
    </source>
</evidence>
<dbReference type="EMBL" id="MU273506">
    <property type="protein sequence ID" value="KAI0034128.1"/>
    <property type="molecule type" value="Genomic_DNA"/>
</dbReference>
<proteinExistence type="predicted"/>
<dbReference type="Proteomes" id="UP000814128">
    <property type="component" value="Unassembled WGS sequence"/>
</dbReference>
<organism evidence="1 2">
    <name type="scientific">Vararia minispora EC-137</name>
    <dbReference type="NCBI Taxonomy" id="1314806"/>
    <lineage>
        <taxon>Eukaryota</taxon>
        <taxon>Fungi</taxon>
        <taxon>Dikarya</taxon>
        <taxon>Basidiomycota</taxon>
        <taxon>Agaricomycotina</taxon>
        <taxon>Agaricomycetes</taxon>
        <taxon>Russulales</taxon>
        <taxon>Lachnocladiaceae</taxon>
        <taxon>Vararia</taxon>
    </lineage>
</organism>
<accession>A0ACB8QR32</accession>